<evidence type="ECO:0000256" key="1">
    <source>
        <dbReference type="SAM" id="MobiDB-lite"/>
    </source>
</evidence>
<evidence type="ECO:0000313" key="2">
    <source>
        <dbReference type="EMBL" id="QBM90751.1"/>
    </source>
</evidence>
<feature type="region of interest" description="Disordered" evidence="1">
    <location>
        <begin position="80"/>
        <end position="101"/>
    </location>
</feature>
<dbReference type="AlphaFoldDB" id="A0A4P6XX70"/>
<sequence>MSGLGIVLEESGRLPDLRNGDAEVSTPSMAEQAEVSETKYSADETLLPPLPETEDGELIQPPRPGLGVLSSASSVGHVLSPSASSTGLLQSTNTTPHSEQGGENIFVVPELYALDSLALSIDTPPIAFPSVESQSSSLSLQNAPSLGPAPAQASNTLPLRRLKSLKNGIRKLSFSRMGSFTSMPSPLDSAQGRPQYSPTLTELCPNDTSLLSSGCDSVKSTFSSSAVPSSAYTSHGHLHAFSSTASTPQGPTHTHTLSLGLAGLATKLRRRTISLSNSASTPTPLLPLPIVTLSEDLSSTKKNLDSIEQNFFENWTTPAPDSMSQALALQVTTDDADIDQSDKLAILNTPDDLVEYLNYLSQHKKSVELAYDVSRNRLINSGWCSGHDIENLNLQRDSSLSQIDSKLLQIEEKLNSEFNISYLNNKHMQQMSPRQKCAARVALSPSLKDLENKCLYFSAEHGNMCQ</sequence>
<reference evidence="3" key="1">
    <citation type="submission" date="2019-03" db="EMBL/GenBank/DDBJ databases">
        <title>Snf2 controls pulcherriminic acid biosynthesis and connects pigmentation and antifungal activity of the yeast Metschnikowia pulcherrima.</title>
        <authorList>
            <person name="Gore-Lloyd D."/>
            <person name="Sumann I."/>
            <person name="Brachmann A.O."/>
            <person name="Schneeberger K."/>
            <person name="Ortiz-Merino R.A."/>
            <person name="Moreno-Beltran M."/>
            <person name="Schlaefli M."/>
            <person name="Kirner P."/>
            <person name="Santos Kron A."/>
            <person name="Wolfe K.H."/>
            <person name="Piel J."/>
            <person name="Ahrens C.H."/>
            <person name="Henk D."/>
            <person name="Freimoser F.M."/>
        </authorList>
    </citation>
    <scope>NUCLEOTIDE SEQUENCE [LARGE SCALE GENOMIC DNA]</scope>
    <source>
        <strain evidence="3">APC 1.2</strain>
    </source>
</reference>
<keyword evidence="3" id="KW-1185">Reference proteome</keyword>
<proteinExistence type="predicted"/>
<evidence type="ECO:0000313" key="3">
    <source>
        <dbReference type="Proteomes" id="UP000292447"/>
    </source>
</evidence>
<dbReference type="EMBL" id="CP034461">
    <property type="protein sequence ID" value="QBM90751.1"/>
    <property type="molecule type" value="Genomic_DNA"/>
</dbReference>
<name>A0A4P6XX70_9ASCO</name>
<feature type="compositionally biased region" description="Basic and acidic residues" evidence="1">
    <location>
        <begin position="10"/>
        <end position="21"/>
    </location>
</feature>
<organism evidence="2 3">
    <name type="scientific">Metschnikowia aff. pulcherrima</name>
    <dbReference type="NCBI Taxonomy" id="2163413"/>
    <lineage>
        <taxon>Eukaryota</taxon>
        <taxon>Fungi</taxon>
        <taxon>Dikarya</taxon>
        <taxon>Ascomycota</taxon>
        <taxon>Saccharomycotina</taxon>
        <taxon>Pichiomycetes</taxon>
        <taxon>Metschnikowiaceae</taxon>
        <taxon>Metschnikowia</taxon>
    </lineage>
</organism>
<feature type="region of interest" description="Disordered" evidence="1">
    <location>
        <begin position="138"/>
        <end position="159"/>
    </location>
</feature>
<dbReference type="Proteomes" id="UP000292447">
    <property type="component" value="Chromosome VI"/>
</dbReference>
<protein>
    <submittedName>
        <fullName evidence="2">Uncharacterized protein</fullName>
    </submittedName>
</protein>
<feature type="region of interest" description="Disordered" evidence="1">
    <location>
        <begin position="1"/>
        <end position="52"/>
    </location>
</feature>
<gene>
    <name evidence="2" type="ORF">METSCH_F03380</name>
</gene>
<feature type="compositionally biased region" description="Polar residues" evidence="1">
    <location>
        <begin position="83"/>
        <end position="98"/>
    </location>
</feature>
<accession>A0A4P6XX70</accession>